<dbReference type="VEuPathDB" id="TrichDB:TRFO_17931"/>
<dbReference type="GeneID" id="94834583"/>
<comment type="caution">
    <text evidence="5">The sequence shown here is derived from an EMBL/GenBank/DDBJ whole genome shotgun (WGS) entry which is preliminary data.</text>
</comment>
<dbReference type="Proteomes" id="UP000179807">
    <property type="component" value="Unassembled WGS sequence"/>
</dbReference>
<gene>
    <name evidence="5" type="ORF">TRFO_17931</name>
</gene>
<dbReference type="Gene3D" id="2.60.40.150">
    <property type="entry name" value="C2 domain"/>
    <property type="match status" value="1"/>
</dbReference>
<organism evidence="5 6">
    <name type="scientific">Tritrichomonas foetus</name>
    <dbReference type="NCBI Taxonomy" id="1144522"/>
    <lineage>
        <taxon>Eukaryota</taxon>
        <taxon>Metamonada</taxon>
        <taxon>Parabasalia</taxon>
        <taxon>Tritrichomonadida</taxon>
        <taxon>Tritrichomonadidae</taxon>
        <taxon>Tritrichomonas</taxon>
    </lineage>
</organism>
<evidence type="ECO:0000256" key="3">
    <source>
        <dbReference type="SAM" id="MobiDB-lite"/>
    </source>
</evidence>
<reference evidence="5" key="1">
    <citation type="submission" date="2016-10" db="EMBL/GenBank/DDBJ databases">
        <authorList>
            <person name="Benchimol M."/>
            <person name="Almeida L.G."/>
            <person name="Vasconcelos A.T."/>
            <person name="Perreira-Neves A."/>
            <person name="Rosa I.A."/>
            <person name="Tasca T."/>
            <person name="Bogo M.R."/>
            <person name="de Souza W."/>
        </authorList>
    </citation>
    <scope>NUCLEOTIDE SEQUENCE [LARGE SCALE GENOMIC DNA]</scope>
    <source>
        <strain evidence="5">K</strain>
    </source>
</reference>
<dbReference type="SMART" id="SM00239">
    <property type="entry name" value="C2"/>
    <property type="match status" value="1"/>
</dbReference>
<dbReference type="PRINTS" id="PR00360">
    <property type="entry name" value="C2DOMAIN"/>
</dbReference>
<dbReference type="OrthoDB" id="73919at2759"/>
<dbReference type="PANTHER" id="PTHR45911:SF4">
    <property type="entry name" value="MULTIPLE C2 AND TRANSMEMBRANE DOMAIN-CONTAINING PROTEIN"/>
    <property type="match status" value="1"/>
</dbReference>
<dbReference type="RefSeq" id="XP_068365475.1">
    <property type="nucleotide sequence ID" value="XM_068499879.1"/>
</dbReference>
<dbReference type="AlphaFoldDB" id="A0A1J4KM90"/>
<evidence type="ECO:0000313" key="6">
    <source>
        <dbReference type="Proteomes" id="UP000179807"/>
    </source>
</evidence>
<keyword evidence="1" id="KW-0479">Metal-binding</keyword>
<dbReference type="InterPro" id="IPR000008">
    <property type="entry name" value="C2_dom"/>
</dbReference>
<feature type="compositionally biased region" description="Low complexity" evidence="3">
    <location>
        <begin position="250"/>
        <end position="298"/>
    </location>
</feature>
<feature type="domain" description="C2" evidence="4">
    <location>
        <begin position="1"/>
        <end position="115"/>
    </location>
</feature>
<dbReference type="PROSITE" id="PS50004">
    <property type="entry name" value="C2"/>
    <property type="match status" value="1"/>
</dbReference>
<evidence type="ECO:0000259" key="4">
    <source>
        <dbReference type="PROSITE" id="PS50004"/>
    </source>
</evidence>
<dbReference type="PANTHER" id="PTHR45911">
    <property type="entry name" value="C2 DOMAIN-CONTAINING PROTEIN"/>
    <property type="match status" value="1"/>
</dbReference>
<keyword evidence="2" id="KW-0106">Calcium</keyword>
<keyword evidence="6" id="KW-1185">Reference proteome</keyword>
<dbReference type="SUPFAM" id="SSF49562">
    <property type="entry name" value="C2 domain (Calcium/lipid-binding domain, CaLB)"/>
    <property type="match status" value="1"/>
</dbReference>
<dbReference type="InterPro" id="IPR035892">
    <property type="entry name" value="C2_domain_sf"/>
</dbReference>
<accession>A0A1J4KM90</accession>
<feature type="region of interest" description="Disordered" evidence="3">
    <location>
        <begin position="203"/>
        <end position="313"/>
    </location>
</feature>
<evidence type="ECO:0000313" key="5">
    <source>
        <dbReference type="EMBL" id="OHT12339.1"/>
    </source>
</evidence>
<dbReference type="GO" id="GO:0005509">
    <property type="term" value="F:calcium ion binding"/>
    <property type="evidence" value="ECO:0007669"/>
    <property type="project" value="TreeGrafter"/>
</dbReference>
<evidence type="ECO:0000256" key="2">
    <source>
        <dbReference type="ARBA" id="ARBA00022837"/>
    </source>
</evidence>
<evidence type="ECO:0000256" key="1">
    <source>
        <dbReference type="ARBA" id="ARBA00022723"/>
    </source>
</evidence>
<dbReference type="CDD" id="cd00030">
    <property type="entry name" value="C2"/>
    <property type="match status" value="1"/>
</dbReference>
<sequence length="313" mass="37186">MKSKKVLHHQLYIQVKEARTLLPADVNGWSDPFCIVSLGTKRFKKIHRTKYINRTLNPRWNESFNLPYDAEKDRYESILRFKVFDHDTMTANDELGFVEIPLAPLNDNKWVEQWYKLKNVDSKGNHLRCRGYIRIKLQIVEQGQMSFLDSDMSDQTNIHETRNDIFTKEQERIHRINKQHEIMNAQANDQLQQSIRFHNDVRTHAKHRHAQRAENPDIPEVENEPEINAPLNPQYDYIPPNQGMQPGIIPPANYNPNNQQYPNQQYGYPQQQPYPQQYQQYPGQTYPQQPYQEPNQANDQNFQKQDYQYPPPS</sequence>
<dbReference type="Pfam" id="PF00168">
    <property type="entry name" value="C2"/>
    <property type="match status" value="1"/>
</dbReference>
<proteinExistence type="predicted"/>
<name>A0A1J4KM90_9EUKA</name>
<dbReference type="EMBL" id="MLAK01000566">
    <property type="protein sequence ID" value="OHT12339.1"/>
    <property type="molecule type" value="Genomic_DNA"/>
</dbReference>
<dbReference type="GO" id="GO:0016020">
    <property type="term" value="C:membrane"/>
    <property type="evidence" value="ECO:0007669"/>
    <property type="project" value="TreeGrafter"/>
</dbReference>
<protein>
    <submittedName>
        <fullName evidence="5">C2 domain containing protein</fullName>
    </submittedName>
</protein>